<reference evidence="2 3" key="1">
    <citation type="submission" date="2019-05" db="EMBL/GenBank/DDBJ databases">
        <title>Another draft genome of Portunus trituberculatus and its Hox gene families provides insights of decapod evolution.</title>
        <authorList>
            <person name="Jeong J.-H."/>
            <person name="Song I."/>
            <person name="Kim S."/>
            <person name="Choi T."/>
            <person name="Kim D."/>
            <person name="Ryu S."/>
            <person name="Kim W."/>
        </authorList>
    </citation>
    <scope>NUCLEOTIDE SEQUENCE [LARGE SCALE GENOMIC DNA]</scope>
    <source>
        <tissue evidence="2">Muscle</tissue>
    </source>
</reference>
<feature type="region of interest" description="Disordered" evidence="1">
    <location>
        <begin position="1"/>
        <end position="20"/>
    </location>
</feature>
<dbReference type="EMBL" id="VSRR010000658">
    <property type="protein sequence ID" value="MPC18211.1"/>
    <property type="molecule type" value="Genomic_DNA"/>
</dbReference>
<evidence type="ECO:0000313" key="3">
    <source>
        <dbReference type="Proteomes" id="UP000324222"/>
    </source>
</evidence>
<gene>
    <name evidence="2" type="ORF">E2C01_011089</name>
</gene>
<accession>A0A5B7DA67</accession>
<evidence type="ECO:0000313" key="2">
    <source>
        <dbReference type="EMBL" id="MPC18211.1"/>
    </source>
</evidence>
<evidence type="ECO:0000256" key="1">
    <source>
        <dbReference type="SAM" id="MobiDB-lite"/>
    </source>
</evidence>
<proteinExistence type="predicted"/>
<organism evidence="2 3">
    <name type="scientific">Portunus trituberculatus</name>
    <name type="common">Swimming crab</name>
    <name type="synonym">Neptunus trituberculatus</name>
    <dbReference type="NCBI Taxonomy" id="210409"/>
    <lineage>
        <taxon>Eukaryota</taxon>
        <taxon>Metazoa</taxon>
        <taxon>Ecdysozoa</taxon>
        <taxon>Arthropoda</taxon>
        <taxon>Crustacea</taxon>
        <taxon>Multicrustacea</taxon>
        <taxon>Malacostraca</taxon>
        <taxon>Eumalacostraca</taxon>
        <taxon>Eucarida</taxon>
        <taxon>Decapoda</taxon>
        <taxon>Pleocyemata</taxon>
        <taxon>Brachyura</taxon>
        <taxon>Eubrachyura</taxon>
        <taxon>Portunoidea</taxon>
        <taxon>Portunidae</taxon>
        <taxon>Portuninae</taxon>
        <taxon>Portunus</taxon>
    </lineage>
</organism>
<protein>
    <submittedName>
        <fullName evidence="2">Uncharacterized protein</fullName>
    </submittedName>
</protein>
<name>A0A5B7DA67_PORTR</name>
<comment type="caution">
    <text evidence="2">The sequence shown here is derived from an EMBL/GenBank/DDBJ whole genome shotgun (WGS) entry which is preliminary data.</text>
</comment>
<dbReference type="Proteomes" id="UP000324222">
    <property type="component" value="Unassembled WGS sequence"/>
</dbReference>
<dbReference type="AlphaFoldDB" id="A0A5B7DA67"/>
<sequence length="96" mass="11411">MLTRRRHNIPPPCTTTQNSNSNTWYIAANRKWVQRGLATRSRERFIRDDKTKSNVDKYVVRKRNTVERKGESGGRWCSHKVLPELSQRFPNHGYRL</sequence>
<keyword evidence="3" id="KW-1185">Reference proteome</keyword>